<feature type="region of interest" description="Disordered" evidence="2">
    <location>
        <begin position="188"/>
        <end position="213"/>
    </location>
</feature>
<dbReference type="CDD" id="cd09280">
    <property type="entry name" value="RNase_HI_eukaryote_like"/>
    <property type="match status" value="1"/>
</dbReference>
<dbReference type="RefSeq" id="XP_032817701.1">
    <property type="nucleotide sequence ID" value="XM_032961810.1"/>
</dbReference>
<evidence type="ECO:0000259" key="3">
    <source>
        <dbReference type="PROSITE" id="PS50879"/>
    </source>
</evidence>
<dbReference type="InterPro" id="IPR002156">
    <property type="entry name" value="RNaseH_domain"/>
</dbReference>
<dbReference type="KEGG" id="pmrn:116946653"/>
<keyword evidence="4" id="KW-1185">Reference proteome</keyword>
<dbReference type="SUPFAM" id="SSF53098">
    <property type="entry name" value="Ribonuclease H-like"/>
    <property type="match status" value="1"/>
</dbReference>
<dbReference type="Proteomes" id="UP001318040">
    <property type="component" value="Chromosome 27"/>
</dbReference>
<proteinExistence type="inferred from homology"/>
<dbReference type="CTD" id="246243"/>
<feature type="compositionally biased region" description="Basic and acidic residues" evidence="2">
    <location>
        <begin position="197"/>
        <end position="213"/>
    </location>
</feature>
<accession>A0AAJ7X1C6</accession>
<comment type="similarity">
    <text evidence="1">Belongs to the RNase H family.</text>
</comment>
<dbReference type="Pfam" id="PF00075">
    <property type="entry name" value="RNase_H"/>
    <property type="match status" value="1"/>
</dbReference>
<evidence type="ECO:0000256" key="1">
    <source>
        <dbReference type="ARBA" id="ARBA00005300"/>
    </source>
</evidence>
<dbReference type="InterPro" id="IPR036397">
    <property type="entry name" value="RNaseH_sf"/>
</dbReference>
<gene>
    <name evidence="5" type="primary">RNASEH1</name>
</gene>
<evidence type="ECO:0000256" key="2">
    <source>
        <dbReference type="SAM" id="MobiDB-lite"/>
    </source>
</evidence>
<dbReference type="GO" id="GO:0003676">
    <property type="term" value="F:nucleic acid binding"/>
    <property type="evidence" value="ECO:0007669"/>
    <property type="project" value="InterPro"/>
</dbReference>
<dbReference type="InterPro" id="IPR012337">
    <property type="entry name" value="RNaseH-like_sf"/>
</dbReference>
<dbReference type="AlphaFoldDB" id="A0AAJ7X1C6"/>
<dbReference type="FunFam" id="3.30.420.10:FF:000049">
    <property type="entry name" value="Ribonuclease H1"/>
    <property type="match status" value="1"/>
</dbReference>
<dbReference type="PANTHER" id="PTHR10642">
    <property type="entry name" value="RIBONUCLEASE H1"/>
    <property type="match status" value="1"/>
</dbReference>
<dbReference type="InterPro" id="IPR050092">
    <property type="entry name" value="RNase_H"/>
</dbReference>
<feature type="domain" description="RNase H type-1" evidence="3">
    <location>
        <begin position="65"/>
        <end position="211"/>
    </location>
</feature>
<dbReference type="PROSITE" id="PS50879">
    <property type="entry name" value="RNASE_H_1"/>
    <property type="match status" value="1"/>
</dbReference>
<dbReference type="GO" id="GO:0043137">
    <property type="term" value="P:DNA replication, removal of RNA primer"/>
    <property type="evidence" value="ECO:0007669"/>
    <property type="project" value="TreeGrafter"/>
</dbReference>
<name>A0AAJ7X1C6_PETMA</name>
<organism evidence="4 5">
    <name type="scientific">Petromyzon marinus</name>
    <name type="common">Sea lamprey</name>
    <dbReference type="NCBI Taxonomy" id="7757"/>
    <lineage>
        <taxon>Eukaryota</taxon>
        <taxon>Metazoa</taxon>
        <taxon>Chordata</taxon>
        <taxon>Craniata</taxon>
        <taxon>Vertebrata</taxon>
        <taxon>Cyclostomata</taxon>
        <taxon>Hyperoartia</taxon>
        <taxon>Petromyzontiformes</taxon>
        <taxon>Petromyzontidae</taxon>
        <taxon>Petromyzon</taxon>
    </lineage>
</organism>
<protein>
    <submittedName>
        <fullName evidence="5">Ribonuclease H1 isoform X1</fullName>
    </submittedName>
</protein>
<evidence type="ECO:0000313" key="4">
    <source>
        <dbReference type="Proteomes" id="UP001318040"/>
    </source>
</evidence>
<sequence length="213" mass="23847">MEPGLRRHLRLTRLATDGAKEKVQGTTTHMAWNSRSWYGRQSDDWRGYHDFYDSGSGSRYEHTQRSDGVSVYTDGCCTRNGQPGASGGVGVYWGDGNPMNVSEKLGGRPTNQRAEIEAASRALEQAREMNLDKLTIHTDSKFTIDGATKWVNTWKQNGWKTVTGEPVKNKAEFQKLDRLSQGIDVTWKHVPGHSGHKGNEAADRLAREGSRRK</sequence>
<reference evidence="5" key="1">
    <citation type="submission" date="2025-08" db="UniProtKB">
        <authorList>
            <consortium name="RefSeq"/>
        </authorList>
    </citation>
    <scope>IDENTIFICATION</scope>
    <source>
        <tissue evidence="5">Sperm</tissue>
    </source>
</reference>
<dbReference type="Gene3D" id="3.30.420.10">
    <property type="entry name" value="Ribonuclease H-like superfamily/Ribonuclease H"/>
    <property type="match status" value="1"/>
</dbReference>
<dbReference type="GO" id="GO:0004523">
    <property type="term" value="F:RNA-DNA hybrid ribonuclease activity"/>
    <property type="evidence" value="ECO:0007669"/>
    <property type="project" value="InterPro"/>
</dbReference>
<dbReference type="PANTHER" id="PTHR10642:SF33">
    <property type="entry name" value="RIBONUCLEASE H1-LIKE"/>
    <property type="match status" value="1"/>
</dbReference>
<evidence type="ECO:0000313" key="5">
    <source>
        <dbReference type="RefSeq" id="XP_032817701.1"/>
    </source>
</evidence>